<evidence type="ECO:0000256" key="1">
    <source>
        <dbReference type="SAM" id="MobiDB-lite"/>
    </source>
</evidence>
<gene>
    <name evidence="2" type="ORF">Hypma_006240</name>
</gene>
<comment type="caution">
    <text evidence="2">The sequence shown here is derived from an EMBL/GenBank/DDBJ whole genome shotgun (WGS) entry which is preliminary data.</text>
</comment>
<organism evidence="2 3">
    <name type="scientific">Hypsizygus marmoreus</name>
    <name type="common">White beech mushroom</name>
    <name type="synonym">Agaricus marmoreus</name>
    <dbReference type="NCBI Taxonomy" id="39966"/>
    <lineage>
        <taxon>Eukaryota</taxon>
        <taxon>Fungi</taxon>
        <taxon>Dikarya</taxon>
        <taxon>Basidiomycota</taxon>
        <taxon>Agaricomycotina</taxon>
        <taxon>Agaricomycetes</taxon>
        <taxon>Agaricomycetidae</taxon>
        <taxon>Agaricales</taxon>
        <taxon>Tricholomatineae</taxon>
        <taxon>Lyophyllaceae</taxon>
        <taxon>Hypsizygus</taxon>
    </lineage>
</organism>
<dbReference type="EMBL" id="LUEZ02000040">
    <property type="protein sequence ID" value="RDB25665.1"/>
    <property type="molecule type" value="Genomic_DNA"/>
</dbReference>
<reference evidence="2" key="1">
    <citation type="submission" date="2018-04" db="EMBL/GenBank/DDBJ databases">
        <title>Whole genome sequencing of Hypsizygus marmoreus.</title>
        <authorList>
            <person name="Choi I.-G."/>
            <person name="Min B."/>
            <person name="Kim J.-G."/>
            <person name="Kim S."/>
            <person name="Oh Y.-L."/>
            <person name="Kong W.-S."/>
            <person name="Park H."/>
            <person name="Jeong J."/>
            <person name="Song E.-S."/>
        </authorList>
    </citation>
    <scope>NUCLEOTIDE SEQUENCE [LARGE SCALE GENOMIC DNA]</scope>
    <source>
        <strain evidence="2">51987-8</strain>
    </source>
</reference>
<feature type="compositionally biased region" description="Polar residues" evidence="1">
    <location>
        <begin position="356"/>
        <end position="374"/>
    </location>
</feature>
<accession>A0A369JZ81</accession>
<sequence>MNTGLEPPSEPTNFPPDDRVLSPLGSTVGDLSSFRFRPRSVEASETNRSSMSERRSPRLAEHLQSTGVSSAPQPGSSVAQLASLLTDPPLQRPARRSSTPSNAPRPLASSPILSNNSSPMHPLPPVPPATHSQYPPPESVAPPLPQPPLNQWGNHPHTQSNYYGYGGYRHPPQPLQFPTGVPALPTIPTNDALAYYSAPNLHYSGYPLPTQPIHAQSAPPPVAIRLQSDRLVAPFPTHGLHYSGYPLPTFPTPIYNANSQPVVPYYPARSRPQTPLPTSNDAHITFMPPASRTSTPQTRLSSSPVEAVTSPQLQQHAGYNTVNYMVNVPGTDITFQPSLARSSTISPPSPFAPQTPAGQVQSSDSGESAMASTSGGWIFEGPAVSFGRHLGTSPQIPASGNTIVVNMASNSTLNLYYEQRQVGNSSTFCIDETHVLSKFQEKQETAAKP</sequence>
<dbReference type="InParanoid" id="A0A369JZ81"/>
<evidence type="ECO:0000313" key="3">
    <source>
        <dbReference type="Proteomes" id="UP000076154"/>
    </source>
</evidence>
<proteinExistence type="predicted"/>
<evidence type="ECO:0000313" key="2">
    <source>
        <dbReference type="EMBL" id="RDB25665.1"/>
    </source>
</evidence>
<dbReference type="AlphaFoldDB" id="A0A369JZ81"/>
<feature type="region of interest" description="Disordered" evidence="1">
    <location>
        <begin position="1"/>
        <end position="169"/>
    </location>
</feature>
<feature type="compositionally biased region" description="Polar residues" evidence="1">
    <location>
        <begin position="149"/>
        <end position="162"/>
    </location>
</feature>
<feature type="compositionally biased region" description="Pro residues" evidence="1">
    <location>
        <begin position="121"/>
        <end position="148"/>
    </location>
</feature>
<protein>
    <submittedName>
        <fullName evidence="2">Uncharacterized protein</fullName>
    </submittedName>
</protein>
<keyword evidence="3" id="KW-1185">Reference proteome</keyword>
<dbReference type="Proteomes" id="UP000076154">
    <property type="component" value="Unassembled WGS sequence"/>
</dbReference>
<name>A0A369JZ81_HYPMA</name>
<feature type="compositionally biased region" description="Basic and acidic residues" evidence="1">
    <location>
        <begin position="51"/>
        <end position="61"/>
    </location>
</feature>
<feature type="region of interest" description="Disordered" evidence="1">
    <location>
        <begin position="340"/>
        <end position="374"/>
    </location>
</feature>
<feature type="compositionally biased region" description="Polar residues" evidence="1">
    <location>
        <begin position="63"/>
        <end position="80"/>
    </location>
</feature>